<dbReference type="SUPFAM" id="SSF51735">
    <property type="entry name" value="NAD(P)-binding Rossmann-fold domains"/>
    <property type="match status" value="1"/>
</dbReference>
<reference evidence="4" key="1">
    <citation type="submission" date="2020-05" db="EMBL/GenBank/DDBJ databases">
        <authorList>
            <person name="Chiriac C."/>
            <person name="Salcher M."/>
            <person name="Ghai R."/>
            <person name="Kavagutti S V."/>
        </authorList>
    </citation>
    <scope>NUCLEOTIDE SEQUENCE</scope>
</reference>
<dbReference type="EMBL" id="CAEZZL010000013">
    <property type="protein sequence ID" value="CAB4755864.1"/>
    <property type="molecule type" value="Genomic_DNA"/>
</dbReference>
<dbReference type="PRINTS" id="PR00081">
    <property type="entry name" value="GDHRDH"/>
</dbReference>
<accession>A0A6J6U9V0</accession>
<evidence type="ECO:0000256" key="1">
    <source>
        <dbReference type="ARBA" id="ARBA00006484"/>
    </source>
</evidence>
<dbReference type="InterPro" id="IPR036291">
    <property type="entry name" value="NAD(P)-bd_dom_sf"/>
</dbReference>
<dbReference type="PROSITE" id="PS00061">
    <property type="entry name" value="ADH_SHORT"/>
    <property type="match status" value="1"/>
</dbReference>
<comment type="similarity">
    <text evidence="1">Belongs to the short-chain dehydrogenases/reductases (SDR) family.</text>
</comment>
<dbReference type="NCBIfam" id="NF006119">
    <property type="entry name" value="PRK08264.1-5"/>
    <property type="match status" value="1"/>
</dbReference>
<dbReference type="PANTHER" id="PTHR44169:SF6">
    <property type="entry name" value="NADPH-DEPENDENT 1-ACYLDIHYDROXYACETONE PHOSPHATE REDUCTASE"/>
    <property type="match status" value="1"/>
</dbReference>
<dbReference type="Pfam" id="PF00106">
    <property type="entry name" value="adh_short"/>
    <property type="match status" value="1"/>
</dbReference>
<dbReference type="InterPro" id="IPR020904">
    <property type="entry name" value="Sc_DH/Rdtase_CS"/>
</dbReference>
<dbReference type="PANTHER" id="PTHR44169">
    <property type="entry name" value="NADPH-DEPENDENT 1-ACYLDIHYDROXYACETONE PHOSPHATE REDUCTASE"/>
    <property type="match status" value="1"/>
</dbReference>
<dbReference type="PRINTS" id="PR00080">
    <property type="entry name" value="SDRFAMILY"/>
</dbReference>
<sequence length="241" mass="25521">MSHMKIEGSVVFVTGANRGLGAEYVRQLLDRGAAKVYAGARQIESVKNSAAIAVPMDVTSQPDIDAAVRTCSDVTMLINNAGAIFGGRIMAENALENAKAEFETNVWGPFNLSRAFAPVLAKNGGGVIVNVLSAVSWMSIKDAATYAMSKSAAWSLTNGLRLELARQGTLVVAVHPAFIDTEMAAGVDMPKTTPFQVVDRTLNGVEAGIPEVLADDTSAFVKSNLPNHIETFYPKVAAPRP</sequence>
<proteinExistence type="inferred from homology"/>
<evidence type="ECO:0000313" key="4">
    <source>
        <dbReference type="EMBL" id="CAB4755864.1"/>
    </source>
</evidence>
<gene>
    <name evidence="3" type="ORF">UFOPK2334_00491</name>
    <name evidence="4" type="ORF">UFOPK2870_00322</name>
</gene>
<dbReference type="GO" id="GO:0016491">
    <property type="term" value="F:oxidoreductase activity"/>
    <property type="evidence" value="ECO:0007669"/>
    <property type="project" value="UniProtKB-KW"/>
</dbReference>
<protein>
    <submittedName>
        <fullName evidence="4">Unannotated protein</fullName>
    </submittedName>
</protein>
<dbReference type="EMBL" id="CAEZXA010000028">
    <property type="protein sequence ID" value="CAB4670439.1"/>
    <property type="molecule type" value="Genomic_DNA"/>
</dbReference>
<keyword evidence="2" id="KW-0560">Oxidoreductase</keyword>
<organism evidence="4">
    <name type="scientific">freshwater metagenome</name>
    <dbReference type="NCBI Taxonomy" id="449393"/>
    <lineage>
        <taxon>unclassified sequences</taxon>
        <taxon>metagenomes</taxon>
        <taxon>ecological metagenomes</taxon>
    </lineage>
</organism>
<evidence type="ECO:0000256" key="2">
    <source>
        <dbReference type="ARBA" id="ARBA00023002"/>
    </source>
</evidence>
<evidence type="ECO:0000313" key="3">
    <source>
        <dbReference type="EMBL" id="CAB4670439.1"/>
    </source>
</evidence>
<dbReference type="InterPro" id="IPR002347">
    <property type="entry name" value="SDR_fam"/>
</dbReference>
<dbReference type="AlphaFoldDB" id="A0A6J6U9V0"/>
<dbReference type="Gene3D" id="3.40.50.720">
    <property type="entry name" value="NAD(P)-binding Rossmann-like Domain"/>
    <property type="match status" value="1"/>
</dbReference>
<name>A0A6J6U9V0_9ZZZZ</name>